<gene>
    <name evidence="1" type="ORF">QFC21_006799</name>
</gene>
<dbReference type="Proteomes" id="UP001227268">
    <property type="component" value="Unassembled WGS sequence"/>
</dbReference>
<organism evidence="1 2">
    <name type="scientific">Naganishia friedmannii</name>
    <dbReference type="NCBI Taxonomy" id="89922"/>
    <lineage>
        <taxon>Eukaryota</taxon>
        <taxon>Fungi</taxon>
        <taxon>Dikarya</taxon>
        <taxon>Basidiomycota</taxon>
        <taxon>Agaricomycotina</taxon>
        <taxon>Tremellomycetes</taxon>
        <taxon>Filobasidiales</taxon>
        <taxon>Filobasidiaceae</taxon>
        <taxon>Naganishia</taxon>
    </lineage>
</organism>
<evidence type="ECO:0000313" key="2">
    <source>
        <dbReference type="Proteomes" id="UP001227268"/>
    </source>
</evidence>
<proteinExistence type="predicted"/>
<accession>A0ACC2V0F4</accession>
<dbReference type="EMBL" id="JASBWT010000037">
    <property type="protein sequence ID" value="KAJ9092568.1"/>
    <property type="molecule type" value="Genomic_DNA"/>
</dbReference>
<protein>
    <submittedName>
        <fullName evidence="1">Uncharacterized protein</fullName>
    </submittedName>
</protein>
<keyword evidence="2" id="KW-1185">Reference proteome</keyword>
<name>A0ACC2V0F4_9TREE</name>
<sequence>MRTEYGDNLTLGVSTAAGKTAAVIHQRPSSSAESEAETVPDEQESGVDQGHQLLCQHIVSSQIVAAWRRADKQMRRRPVLDIDSGTEKDLEYDAEDESSDDDFAKVSKKVETAVQVLRQLRHQKWKSDGRRKSQRRRFDGGGMKGQSGSCSNASDRDVEHSIGPVAQPSFVQSGNNKRRKIH</sequence>
<evidence type="ECO:0000313" key="1">
    <source>
        <dbReference type="EMBL" id="KAJ9092568.1"/>
    </source>
</evidence>
<comment type="caution">
    <text evidence="1">The sequence shown here is derived from an EMBL/GenBank/DDBJ whole genome shotgun (WGS) entry which is preliminary data.</text>
</comment>
<reference evidence="1" key="1">
    <citation type="submission" date="2023-04" db="EMBL/GenBank/DDBJ databases">
        <title>Draft Genome sequencing of Naganishia species isolated from polar environments using Oxford Nanopore Technology.</title>
        <authorList>
            <person name="Leo P."/>
            <person name="Venkateswaran K."/>
        </authorList>
    </citation>
    <scope>NUCLEOTIDE SEQUENCE</scope>
    <source>
        <strain evidence="1">MNA-CCFEE 5423</strain>
    </source>
</reference>